<evidence type="ECO:0000313" key="1">
    <source>
        <dbReference type="EMBL" id="AXF96485.1"/>
    </source>
</evidence>
<dbReference type="Proteomes" id="UP000253689">
    <property type="component" value="Chromosome"/>
</dbReference>
<proteinExistence type="predicted"/>
<sequence length="50" mass="5507">MTNNDKNKDDNDIKEKPIDLPTELVITSPSIEGKAIALAKNGTRFHDINA</sequence>
<organism evidence="1 2">
    <name type="scientific">Spiroplasma phoeniceum P40</name>
    <dbReference type="NCBI Taxonomy" id="1276259"/>
    <lineage>
        <taxon>Bacteria</taxon>
        <taxon>Bacillati</taxon>
        <taxon>Mycoplasmatota</taxon>
        <taxon>Mollicutes</taxon>
        <taxon>Entomoplasmatales</taxon>
        <taxon>Spiroplasmataceae</taxon>
        <taxon>Spiroplasma</taxon>
    </lineage>
</organism>
<gene>
    <name evidence="1" type="ORF">SDAV_001520</name>
</gene>
<keyword evidence="2" id="KW-1185">Reference proteome</keyword>
<dbReference type="AlphaFoldDB" id="A0A345DQJ4"/>
<accession>A0A345DQJ4</accession>
<dbReference type="KEGG" id="sphh:SDAV_001520"/>
<dbReference type="RefSeq" id="WP_186823352.1">
    <property type="nucleotide sequence ID" value="NZ_CP031088.1"/>
</dbReference>
<protein>
    <submittedName>
        <fullName evidence="1">Uncharacterized protein</fullName>
    </submittedName>
</protein>
<reference evidence="2" key="1">
    <citation type="submission" date="2018-07" db="EMBL/GenBank/DDBJ databases">
        <title>Complete Genome Sequence of Spiroplasma phoeniceum.</title>
        <authorList>
            <person name="Davis R.E."/>
            <person name="Shao J.Y."/>
            <person name="Zhao Y."/>
            <person name="Silver A."/>
            <person name="Stump z."/>
            <person name="Gasparich G."/>
        </authorList>
    </citation>
    <scope>NUCLEOTIDE SEQUENCE [LARGE SCALE GENOMIC DNA]</scope>
    <source>
        <strain evidence="2">P40</strain>
    </source>
</reference>
<evidence type="ECO:0000313" key="2">
    <source>
        <dbReference type="Proteomes" id="UP000253689"/>
    </source>
</evidence>
<name>A0A345DQJ4_9MOLU</name>
<dbReference type="EMBL" id="CP031088">
    <property type="protein sequence ID" value="AXF96485.1"/>
    <property type="molecule type" value="Genomic_DNA"/>
</dbReference>